<name>A0A7R8VNU5_TIMDO</name>
<dbReference type="InterPro" id="IPR003598">
    <property type="entry name" value="Ig_sub2"/>
</dbReference>
<sequence>MLLKRLDVLREEFRPLPKDTRVAAGETALLECGPPKGHPEPSLIWRKNGHTIDLTASKRLRVVDGGNLMIADVRQGDEGRYQCVAQNMVGVRESPLATLTVHGENSNDDSNKIVFNVYLGINQYVLQDKISTVKPFFNKEPSDVTVLEDQNVQFQCLVGGDPHPNILWRRDDGKMPIGRAQILDDKSLRIEHVSPEDEGLYICDAENVVGSVSARASLTVHSPPKFLTTPQDQKVGLNGIAMFDCVATGNPPPSVFWNKEGSQLLMFPGNSYGYFHVTPEGSLKIQGVQREDAGFLVCSALSVAGSTTVRAFLQVTSINDVPPPIIQIGPTNQTLPLQSVASLQCRATGAPSPRIKWYKNGSPLNSQDSRITLMEEGTLHIENLQLSDSGLYTCTASSESGETSWSASLTVENSASLTGPQLHRTPDPSTYPGAPTQPQILNITESSITLSWKQEDKPGASPLIGYTVEYFSSDLQTGWVVAANRITSDRITINDLKPATSYMFLVRAENSHGLSVPSKVSEVVKTLGTDHRSVPQYELDEARVRLSTKVLTLKQVQPLSSTSVRLIWDILNGEEYVEGLYIRFRDLSGGSQNYNMVTVLHAGATSYVVTNLRKYTKYEFFLVPFYKSVEGQPSNSQNVQTAEDAVELNTTSALANYATEAGGNPCNKVIPSAPPGNVQVGMINATAAYVRWSPPSPQHHNGVILGYKIQIKGNSSKILAQMTLNATTNSVLLNNLTIGNMYMARVVSYTRIGLGPFSPAVSLFMDPALLHQLTPRAHPSEGGDVGSVVQETWFQLLMGGMVLLLVLGFVGALYFRRRQALGKDLGHLSVVPVVNANDMAQLNLMNGKETLWIDRGWRPTDCSTDKDSNMLETKLLNNQQNNELSSNATDYAEVDTCHLTTFYNCRKEPDIPAPYATTTLINSIQREDHLENSRLFTPNTIMGHGDVKTSSSSDSCVKPGMSSRDSNPDRANKSSSQSSDIANMYTDNIEMEVSYIKQPPSRLMGCNIHGGKFPPHQQKNLPNWSEFLPPPPELPPSNQKSMSNNRLHVQSHGQKNMRPAFLKTPTMISHRKFIPTFKASTPTAHFLVKGVIFHKKITQVMVDVTQIRKRAIIPPFPPTRGGSSCSSGNSHPPSWLPHCSSSSDAMHYNNSGKHSIPPPQEHPPPEHIKSVTDNEVCSLLNLGTCGLHAVHGSLRTGVESVDWDISSLLHHMYYLFTDSPAR</sequence>
<dbReference type="SMART" id="SM00408">
    <property type="entry name" value="IGc2"/>
    <property type="match status" value="4"/>
</dbReference>
<dbReference type="InterPro" id="IPR007110">
    <property type="entry name" value="Ig-like_dom"/>
</dbReference>
<feature type="domain" description="Ig-like" evidence="11">
    <location>
        <begin position="135"/>
        <end position="219"/>
    </location>
</feature>
<evidence type="ECO:0000259" key="11">
    <source>
        <dbReference type="PROSITE" id="PS50835"/>
    </source>
</evidence>
<keyword evidence="4" id="KW-0677">Repeat</keyword>
<dbReference type="GO" id="GO:0007156">
    <property type="term" value="P:homophilic cell adhesion via plasma membrane adhesion molecules"/>
    <property type="evidence" value="ECO:0007669"/>
    <property type="project" value="TreeGrafter"/>
</dbReference>
<evidence type="ECO:0000256" key="8">
    <source>
        <dbReference type="ARBA" id="ARBA00023319"/>
    </source>
</evidence>
<evidence type="ECO:0000256" key="6">
    <source>
        <dbReference type="ARBA" id="ARBA00023136"/>
    </source>
</evidence>
<dbReference type="FunFam" id="2.60.40.10:FF:000189">
    <property type="entry name" value="Neogenin isoform 3"/>
    <property type="match status" value="1"/>
</dbReference>
<dbReference type="InterPro" id="IPR003961">
    <property type="entry name" value="FN3_dom"/>
</dbReference>
<dbReference type="InterPro" id="IPR036179">
    <property type="entry name" value="Ig-like_dom_sf"/>
</dbReference>
<feature type="domain" description="Fibronectin type-III" evidence="12">
    <location>
        <begin position="434"/>
        <end position="529"/>
    </location>
</feature>
<feature type="domain" description="Ig-like" evidence="11">
    <location>
        <begin position="224"/>
        <end position="316"/>
    </location>
</feature>
<dbReference type="InterPro" id="IPR003599">
    <property type="entry name" value="Ig_sub"/>
</dbReference>
<evidence type="ECO:0000256" key="10">
    <source>
        <dbReference type="SAM" id="Phobius"/>
    </source>
</evidence>
<keyword evidence="2 10" id="KW-0812">Transmembrane</keyword>
<comment type="subcellular location">
    <subcellularLocation>
        <location evidence="1">Membrane</location>
        <topology evidence="1">Single-pass membrane protein</topology>
    </subcellularLocation>
</comment>
<dbReference type="PANTHER" id="PTHR10075">
    <property type="entry name" value="BASIGIN RELATED"/>
    <property type="match status" value="1"/>
</dbReference>
<feature type="region of interest" description="Disordered" evidence="9">
    <location>
        <begin position="1147"/>
        <end position="1169"/>
    </location>
</feature>
<keyword evidence="5 10" id="KW-1133">Transmembrane helix</keyword>
<reference evidence="13" key="1">
    <citation type="submission" date="2020-11" db="EMBL/GenBank/DDBJ databases">
        <authorList>
            <person name="Tran Van P."/>
        </authorList>
    </citation>
    <scope>NUCLEOTIDE SEQUENCE</scope>
</reference>
<dbReference type="GO" id="GO:0016199">
    <property type="term" value="P:axon midline choice point recognition"/>
    <property type="evidence" value="ECO:0007669"/>
    <property type="project" value="InterPro"/>
</dbReference>
<accession>A0A7R8VNU5</accession>
<dbReference type="GO" id="GO:0070593">
    <property type="term" value="P:dendrite self-avoidance"/>
    <property type="evidence" value="ECO:0007669"/>
    <property type="project" value="TreeGrafter"/>
</dbReference>
<evidence type="ECO:0000256" key="5">
    <source>
        <dbReference type="ARBA" id="ARBA00022989"/>
    </source>
</evidence>
<dbReference type="FunFam" id="2.60.40.10:FF:000053">
    <property type="entry name" value="Roundabout guidance receptor 1"/>
    <property type="match status" value="1"/>
</dbReference>
<dbReference type="SMART" id="SM00409">
    <property type="entry name" value="IG"/>
    <property type="match status" value="4"/>
</dbReference>
<feature type="domain" description="Ig-like" evidence="11">
    <location>
        <begin position="11"/>
        <end position="100"/>
    </location>
</feature>
<evidence type="ECO:0000313" key="13">
    <source>
        <dbReference type="EMBL" id="CAD7201378.1"/>
    </source>
</evidence>
<feature type="transmembrane region" description="Helical" evidence="10">
    <location>
        <begin position="793"/>
        <end position="815"/>
    </location>
</feature>
<dbReference type="Gene3D" id="2.60.40.10">
    <property type="entry name" value="Immunoglobulins"/>
    <property type="match status" value="7"/>
</dbReference>
<dbReference type="PROSITE" id="PS50853">
    <property type="entry name" value="FN3"/>
    <property type="match status" value="3"/>
</dbReference>
<dbReference type="SMART" id="SM00060">
    <property type="entry name" value="FN3"/>
    <property type="match status" value="3"/>
</dbReference>
<dbReference type="GO" id="GO:0005886">
    <property type="term" value="C:plasma membrane"/>
    <property type="evidence" value="ECO:0007669"/>
    <property type="project" value="TreeGrafter"/>
</dbReference>
<keyword evidence="3" id="KW-0732">Signal</keyword>
<feature type="domain" description="Fibronectin type-III" evidence="12">
    <location>
        <begin position="674"/>
        <end position="768"/>
    </location>
</feature>
<proteinExistence type="predicted"/>
<feature type="domain" description="Ig-like" evidence="11">
    <location>
        <begin position="323"/>
        <end position="410"/>
    </location>
</feature>
<keyword evidence="8" id="KW-0393">Immunoglobulin domain</keyword>
<dbReference type="GO" id="GO:0008046">
    <property type="term" value="F:axon guidance receptor activity"/>
    <property type="evidence" value="ECO:0007669"/>
    <property type="project" value="InterPro"/>
</dbReference>
<organism evidence="13">
    <name type="scientific">Timema douglasi</name>
    <name type="common">Walking stick</name>
    <dbReference type="NCBI Taxonomy" id="61478"/>
    <lineage>
        <taxon>Eukaryota</taxon>
        <taxon>Metazoa</taxon>
        <taxon>Ecdysozoa</taxon>
        <taxon>Arthropoda</taxon>
        <taxon>Hexapoda</taxon>
        <taxon>Insecta</taxon>
        <taxon>Pterygota</taxon>
        <taxon>Neoptera</taxon>
        <taxon>Polyneoptera</taxon>
        <taxon>Phasmatodea</taxon>
        <taxon>Timematodea</taxon>
        <taxon>Timematoidea</taxon>
        <taxon>Timematidae</taxon>
        <taxon>Timema</taxon>
    </lineage>
</organism>
<dbReference type="GO" id="GO:0030424">
    <property type="term" value="C:axon"/>
    <property type="evidence" value="ECO:0007669"/>
    <property type="project" value="TreeGrafter"/>
</dbReference>
<evidence type="ECO:0000256" key="9">
    <source>
        <dbReference type="SAM" id="MobiDB-lite"/>
    </source>
</evidence>
<dbReference type="GO" id="GO:0098632">
    <property type="term" value="F:cell-cell adhesion mediator activity"/>
    <property type="evidence" value="ECO:0007669"/>
    <property type="project" value="TreeGrafter"/>
</dbReference>
<evidence type="ECO:0000256" key="7">
    <source>
        <dbReference type="ARBA" id="ARBA00023157"/>
    </source>
</evidence>
<evidence type="ECO:0000256" key="2">
    <source>
        <dbReference type="ARBA" id="ARBA00022692"/>
    </source>
</evidence>
<dbReference type="SUPFAM" id="SSF49265">
    <property type="entry name" value="Fibronectin type III"/>
    <property type="match status" value="2"/>
</dbReference>
<dbReference type="FunFam" id="2.60.40.10:FF:000008">
    <property type="entry name" value="roundabout homolog 2 isoform X2"/>
    <property type="match status" value="2"/>
</dbReference>
<dbReference type="CDD" id="cd05725">
    <property type="entry name" value="IgI_3_Robo"/>
    <property type="match status" value="1"/>
</dbReference>
<dbReference type="CDD" id="cd00063">
    <property type="entry name" value="FN3"/>
    <property type="match status" value="3"/>
</dbReference>
<dbReference type="Pfam" id="PF07679">
    <property type="entry name" value="I-set"/>
    <property type="match status" value="4"/>
</dbReference>
<dbReference type="FunFam" id="2.60.40.10:FF:001807">
    <property type="entry name" value="Roundabout 1, isoform A"/>
    <property type="match status" value="1"/>
</dbReference>
<gene>
    <name evidence="13" type="ORF">TDIB3V08_LOCUS7579</name>
</gene>
<dbReference type="GO" id="GO:0035385">
    <property type="term" value="P:Roundabout signaling pathway"/>
    <property type="evidence" value="ECO:0007669"/>
    <property type="project" value="InterPro"/>
</dbReference>
<dbReference type="InterPro" id="IPR032986">
    <property type="entry name" value="Robo1_Ig-like3"/>
</dbReference>
<dbReference type="InterPro" id="IPR036116">
    <property type="entry name" value="FN3_sf"/>
</dbReference>
<evidence type="ECO:0000256" key="1">
    <source>
        <dbReference type="ARBA" id="ARBA00004167"/>
    </source>
</evidence>
<feature type="region of interest" description="Disordered" evidence="9">
    <location>
        <begin position="417"/>
        <end position="438"/>
    </location>
</feature>
<evidence type="ECO:0000259" key="12">
    <source>
        <dbReference type="PROSITE" id="PS50853"/>
    </source>
</evidence>
<feature type="domain" description="Fibronectin type-III" evidence="12">
    <location>
        <begin position="549"/>
        <end position="644"/>
    </location>
</feature>
<dbReference type="Pfam" id="PF00041">
    <property type="entry name" value="fn3"/>
    <property type="match status" value="2"/>
</dbReference>
<evidence type="ECO:0008006" key="14">
    <source>
        <dbReference type="Google" id="ProtNLM"/>
    </source>
</evidence>
<evidence type="ECO:0000256" key="3">
    <source>
        <dbReference type="ARBA" id="ARBA00022729"/>
    </source>
</evidence>
<evidence type="ECO:0000256" key="4">
    <source>
        <dbReference type="ARBA" id="ARBA00022737"/>
    </source>
</evidence>
<keyword evidence="7" id="KW-1015">Disulfide bond</keyword>
<keyword evidence="6 10" id="KW-0472">Membrane</keyword>
<feature type="region of interest" description="Disordered" evidence="9">
    <location>
        <begin position="938"/>
        <end position="981"/>
    </location>
</feature>
<dbReference type="FunFam" id="2.60.40.10:FF:000028">
    <property type="entry name" value="Neuronal cell adhesion molecule"/>
    <property type="match status" value="1"/>
</dbReference>
<dbReference type="EMBL" id="OA568307">
    <property type="protein sequence ID" value="CAD7201378.1"/>
    <property type="molecule type" value="Genomic_DNA"/>
</dbReference>
<dbReference type="InterPro" id="IPR013098">
    <property type="entry name" value="Ig_I-set"/>
</dbReference>
<dbReference type="InterPro" id="IPR013783">
    <property type="entry name" value="Ig-like_fold"/>
</dbReference>
<dbReference type="AlphaFoldDB" id="A0A7R8VNU5"/>
<dbReference type="SUPFAM" id="SSF48726">
    <property type="entry name" value="Immunoglobulin"/>
    <property type="match status" value="4"/>
</dbReference>
<dbReference type="PROSITE" id="PS50835">
    <property type="entry name" value="IG_LIKE"/>
    <property type="match status" value="4"/>
</dbReference>
<dbReference type="PANTHER" id="PTHR10075:SF100">
    <property type="entry name" value="FASCICLIN-2"/>
    <property type="match status" value="1"/>
</dbReference>
<protein>
    <recommendedName>
        <fullName evidence="14">Roundabout</fullName>
    </recommendedName>
</protein>
<dbReference type="FunFam" id="2.60.40.10:FF:001167">
    <property type="entry name" value="Roundabout 2, isoform B"/>
    <property type="match status" value="1"/>
</dbReference>